<evidence type="ECO:0000313" key="1">
    <source>
        <dbReference type="Ensembl" id="ENSGGOP00000029372.1"/>
    </source>
</evidence>
<reference evidence="1 2" key="2">
    <citation type="journal article" date="2012" name="Nature">
        <title>Insights into hominid evolution from the gorilla genome sequence.</title>
        <authorList>
            <person name="Scally A."/>
            <person name="Dutheil J.Y."/>
            <person name="Hillier L.W."/>
            <person name="Jordan G.E."/>
            <person name="Goodhead I."/>
            <person name="Herrero J."/>
            <person name="Hobolth A."/>
            <person name="Lappalainen T."/>
            <person name="Mailund T."/>
            <person name="Marques-Bonet T."/>
            <person name="McCarthy S."/>
            <person name="Montgomery S.H."/>
            <person name="Schwalie P.C."/>
            <person name="Tang Y.A."/>
            <person name="Ward M.C."/>
            <person name="Xue Y."/>
            <person name="Yngvadottir B."/>
            <person name="Alkan C."/>
            <person name="Andersen L.N."/>
            <person name="Ayub Q."/>
            <person name="Ball E.V."/>
            <person name="Beal K."/>
            <person name="Bradley B.J."/>
            <person name="Chen Y."/>
            <person name="Clee C.M."/>
            <person name="Fitzgerald S."/>
            <person name="Graves T.A."/>
            <person name="Gu Y."/>
            <person name="Heath P."/>
            <person name="Heger A."/>
            <person name="Karakoc E."/>
            <person name="Kolb-Kokocinski A."/>
            <person name="Laird G.K."/>
            <person name="Lunter G."/>
            <person name="Meader S."/>
            <person name="Mort M."/>
            <person name="Mullikin J.C."/>
            <person name="Munch K."/>
            <person name="O'Connor T.D."/>
            <person name="Phillips A.D."/>
            <person name="Prado-Martinez J."/>
            <person name="Rogers A.S."/>
            <person name="Sajjadian S."/>
            <person name="Schmidt D."/>
            <person name="Shaw K."/>
            <person name="Simpson J.T."/>
            <person name="Stenson P.D."/>
            <person name="Turner D.J."/>
            <person name="Vigilant L."/>
            <person name="Vilella A.J."/>
            <person name="Whitener W."/>
            <person name="Zhu B."/>
            <person name="Cooper D.N."/>
            <person name="de Jong P."/>
            <person name="Dermitzakis E.T."/>
            <person name="Eichler E.E."/>
            <person name="Flicek P."/>
            <person name="Goldman N."/>
            <person name="Mundy N.I."/>
            <person name="Ning Z."/>
            <person name="Odom D.T."/>
            <person name="Ponting C.P."/>
            <person name="Quail M.A."/>
            <person name="Ryder O.A."/>
            <person name="Searle S.M."/>
            <person name="Warren W.C."/>
            <person name="Wilson R.K."/>
            <person name="Schierup M.H."/>
            <person name="Rogers J."/>
            <person name="Tyler-Smith C."/>
            <person name="Durbin R."/>
        </authorList>
    </citation>
    <scope>NUCLEOTIDE SEQUENCE [LARGE SCALE GENOMIC DNA]</scope>
</reference>
<dbReference type="GeneTree" id="ENSGT00390000002325"/>
<sequence>MVAPAARVFLRAVRAALTSTVPDLLCLLARGSLRDLASGRLPLAVHSAQHGPGSGAPWLRIARRALRFVLSKHWGDDCYLTNRLWQDLKPPSHVGNGQELRLAPPVQWALQVQGNQLQTAVLCLRMAPPEPAGRRARQEQGAGDMRSLAKKFFFSLKTNALL</sequence>
<dbReference type="Proteomes" id="UP000001519">
    <property type="component" value="Chromosome 17"/>
</dbReference>
<evidence type="ECO:0000313" key="2">
    <source>
        <dbReference type="Proteomes" id="UP000001519"/>
    </source>
</evidence>
<dbReference type="Ensembl" id="ENSGGOT00000061179.1">
    <property type="protein sequence ID" value="ENSGGOP00000029372.1"/>
    <property type="gene ID" value="ENSGGOG00000015708.3"/>
</dbReference>
<dbReference type="OMA" id="DCYLINR"/>
<accession>A0A2I2Y3B8</accession>
<organism evidence="1 2">
    <name type="scientific">Gorilla gorilla gorilla</name>
    <name type="common">Western lowland gorilla</name>
    <dbReference type="NCBI Taxonomy" id="9595"/>
    <lineage>
        <taxon>Eukaryota</taxon>
        <taxon>Metazoa</taxon>
        <taxon>Chordata</taxon>
        <taxon>Craniata</taxon>
        <taxon>Vertebrata</taxon>
        <taxon>Euteleostomi</taxon>
        <taxon>Mammalia</taxon>
        <taxon>Eutheria</taxon>
        <taxon>Euarchontoglires</taxon>
        <taxon>Primates</taxon>
        <taxon>Haplorrhini</taxon>
        <taxon>Catarrhini</taxon>
        <taxon>Hominidae</taxon>
        <taxon>Gorilla</taxon>
    </lineage>
</organism>
<reference evidence="2" key="1">
    <citation type="submission" date="2011-05" db="EMBL/GenBank/DDBJ databases">
        <title>Insights into the evolution of the great apes provided by the gorilla genome.</title>
        <authorList>
            <person name="Scally A."/>
        </authorList>
    </citation>
    <scope>NUCLEOTIDE SEQUENCE [LARGE SCALE GENOMIC DNA]</scope>
</reference>
<keyword evidence="2" id="KW-1185">Reference proteome</keyword>
<reference evidence="1" key="4">
    <citation type="submission" date="2025-09" db="UniProtKB">
        <authorList>
            <consortium name="Ensembl"/>
        </authorList>
    </citation>
    <scope>IDENTIFICATION</scope>
</reference>
<protein>
    <submittedName>
        <fullName evidence="1">Uncharacterized protein</fullName>
    </submittedName>
</protein>
<gene>
    <name evidence="1" type="primary">IRX2-DT</name>
</gene>
<dbReference type="AlphaFoldDB" id="A0A2I2Y3B8"/>
<name>A0A2I2Y3B8_GORGO</name>
<dbReference type="EMBL" id="CABD030106663">
    <property type="status" value="NOT_ANNOTATED_CDS"/>
    <property type="molecule type" value="Genomic_DNA"/>
</dbReference>
<dbReference type="Bgee" id="ENSGGOG00000015708">
    <property type="expression patterns" value="Expressed in heart and 3 other cell types or tissues"/>
</dbReference>
<reference evidence="1" key="3">
    <citation type="submission" date="2025-08" db="UniProtKB">
        <authorList>
            <consortium name="Ensembl"/>
        </authorList>
    </citation>
    <scope>IDENTIFICATION</scope>
</reference>
<proteinExistence type="predicted"/>